<organism evidence="9 10">
    <name type="scientific">Streptomyces coerulescens</name>
    <dbReference type="NCBI Taxonomy" id="29304"/>
    <lineage>
        <taxon>Bacteria</taxon>
        <taxon>Bacillati</taxon>
        <taxon>Actinomycetota</taxon>
        <taxon>Actinomycetes</taxon>
        <taxon>Kitasatosporales</taxon>
        <taxon>Streptomycetaceae</taxon>
        <taxon>Streptomyces</taxon>
    </lineage>
</organism>
<dbReference type="SUPFAM" id="SSF54862">
    <property type="entry name" value="4Fe-4S ferredoxins"/>
    <property type="match status" value="1"/>
</dbReference>
<name>A0ABW0CXI2_STRCD</name>
<evidence type="ECO:0000256" key="2">
    <source>
        <dbReference type="ARBA" id="ARBA00022448"/>
    </source>
</evidence>
<keyword evidence="5 8" id="KW-0408">Iron</keyword>
<evidence type="ECO:0000256" key="8">
    <source>
        <dbReference type="RuleBase" id="RU368020"/>
    </source>
</evidence>
<evidence type="ECO:0000256" key="6">
    <source>
        <dbReference type="ARBA" id="ARBA00023014"/>
    </source>
</evidence>
<keyword evidence="3 8" id="KW-0479">Metal-binding</keyword>
<proteinExistence type="predicted"/>
<sequence length="77" mass="7982">MTESTDRWTVEIESSICVGSGLCAATAPDCFTLDTAGRAVSAHRIVEPADEILEAAENCPATAISLHSGDGKEIFAA</sequence>
<dbReference type="Pfam" id="PF13370">
    <property type="entry name" value="Fer4_13"/>
    <property type="match status" value="1"/>
</dbReference>
<keyword evidence="7" id="KW-0003">3Fe-4S</keyword>
<dbReference type="PRINTS" id="PR00352">
    <property type="entry name" value="3FE4SFRDOXIN"/>
</dbReference>
<evidence type="ECO:0000256" key="7">
    <source>
        <dbReference type="ARBA" id="ARBA00023291"/>
    </source>
</evidence>
<dbReference type="EMBL" id="JBHSKM010000052">
    <property type="protein sequence ID" value="MFC5220665.1"/>
    <property type="molecule type" value="Genomic_DNA"/>
</dbReference>
<evidence type="ECO:0000256" key="3">
    <source>
        <dbReference type="ARBA" id="ARBA00022723"/>
    </source>
</evidence>
<gene>
    <name evidence="9" type="ORF">ACFPQ9_43360</name>
</gene>
<keyword evidence="2 8" id="KW-0813">Transport</keyword>
<accession>A0ABW0CXI2</accession>
<evidence type="ECO:0000256" key="5">
    <source>
        <dbReference type="ARBA" id="ARBA00023004"/>
    </source>
</evidence>
<comment type="function">
    <text evidence="8">Ferredoxins are iron-sulfur proteins that transfer electrons in a wide variety of metabolic reactions.</text>
</comment>
<comment type="cofactor">
    <cofactor evidence="1">
        <name>[3Fe-4S] cluster</name>
        <dbReference type="ChEBI" id="CHEBI:21137"/>
    </cofactor>
</comment>
<dbReference type="PANTHER" id="PTHR36923">
    <property type="entry name" value="FERREDOXIN"/>
    <property type="match status" value="1"/>
</dbReference>
<dbReference type="Proteomes" id="UP001596263">
    <property type="component" value="Unassembled WGS sequence"/>
</dbReference>
<dbReference type="InterPro" id="IPR001080">
    <property type="entry name" value="3Fe4S_ferredoxin"/>
</dbReference>
<protein>
    <recommendedName>
        <fullName evidence="8">Ferredoxin</fullName>
    </recommendedName>
</protein>
<dbReference type="Gene3D" id="3.30.70.20">
    <property type="match status" value="1"/>
</dbReference>
<evidence type="ECO:0000313" key="10">
    <source>
        <dbReference type="Proteomes" id="UP001596263"/>
    </source>
</evidence>
<dbReference type="PANTHER" id="PTHR36923:SF3">
    <property type="entry name" value="FERREDOXIN"/>
    <property type="match status" value="1"/>
</dbReference>
<keyword evidence="6 8" id="KW-0411">Iron-sulfur</keyword>
<keyword evidence="4 8" id="KW-0249">Electron transport</keyword>
<evidence type="ECO:0000256" key="1">
    <source>
        <dbReference type="ARBA" id="ARBA00001927"/>
    </source>
</evidence>
<evidence type="ECO:0000256" key="4">
    <source>
        <dbReference type="ARBA" id="ARBA00022982"/>
    </source>
</evidence>
<reference evidence="10" key="1">
    <citation type="journal article" date="2019" name="Int. J. Syst. Evol. Microbiol.">
        <title>The Global Catalogue of Microorganisms (GCM) 10K type strain sequencing project: providing services to taxonomists for standard genome sequencing and annotation.</title>
        <authorList>
            <consortium name="The Broad Institute Genomics Platform"/>
            <consortium name="The Broad Institute Genome Sequencing Center for Infectious Disease"/>
            <person name="Wu L."/>
            <person name="Ma J."/>
        </authorList>
    </citation>
    <scope>NUCLEOTIDE SEQUENCE [LARGE SCALE GENOMIC DNA]</scope>
    <source>
        <strain evidence="10">KCTC 42586</strain>
    </source>
</reference>
<dbReference type="InterPro" id="IPR051269">
    <property type="entry name" value="Fe-S_cluster_ET"/>
</dbReference>
<keyword evidence="10" id="KW-1185">Reference proteome</keyword>
<comment type="caution">
    <text evidence="9">The sequence shown here is derived from an EMBL/GenBank/DDBJ whole genome shotgun (WGS) entry which is preliminary data.</text>
</comment>
<dbReference type="RefSeq" id="WP_380865744.1">
    <property type="nucleotide sequence ID" value="NZ_JBHSKM010000052.1"/>
</dbReference>
<evidence type="ECO:0000313" key="9">
    <source>
        <dbReference type="EMBL" id="MFC5220665.1"/>
    </source>
</evidence>